<dbReference type="InterPro" id="IPR000730">
    <property type="entry name" value="Pr_cel_nuc_antig"/>
</dbReference>
<dbReference type="GO" id="GO:0019985">
    <property type="term" value="P:translesion synthesis"/>
    <property type="evidence" value="ECO:0007669"/>
    <property type="project" value="TreeGrafter"/>
</dbReference>
<dbReference type="InterPro" id="IPR046938">
    <property type="entry name" value="DNA_clamp_sf"/>
</dbReference>
<evidence type="ECO:0000256" key="1">
    <source>
        <dbReference type="ARBA" id="ARBA00023125"/>
    </source>
</evidence>
<keyword evidence="1" id="KW-0238">DNA-binding</keyword>
<dbReference type="PANTHER" id="PTHR11352">
    <property type="entry name" value="PROLIFERATING CELL NUCLEAR ANTIGEN"/>
    <property type="match status" value="1"/>
</dbReference>
<dbReference type="GO" id="GO:0043626">
    <property type="term" value="C:PCNA complex"/>
    <property type="evidence" value="ECO:0007669"/>
    <property type="project" value="TreeGrafter"/>
</dbReference>
<keyword evidence="4" id="KW-1185">Reference proteome</keyword>
<dbReference type="GO" id="GO:0006298">
    <property type="term" value="P:mismatch repair"/>
    <property type="evidence" value="ECO:0007669"/>
    <property type="project" value="TreeGrafter"/>
</dbReference>
<accession>A0A9Q1KEP3</accession>
<dbReference type="OrthoDB" id="10362441at2759"/>
<dbReference type="InterPro" id="IPR022648">
    <property type="entry name" value="Pr_cel_nuc_antig_N"/>
</dbReference>
<feature type="domain" description="Proliferating cell nuclear antigen PCNA N-terminal" evidence="2">
    <location>
        <begin position="16"/>
        <end position="140"/>
    </location>
</feature>
<dbReference type="AlphaFoldDB" id="A0A9Q1KEP3"/>
<dbReference type="Pfam" id="PF00705">
    <property type="entry name" value="PCNA_N"/>
    <property type="match status" value="1"/>
</dbReference>
<protein>
    <recommendedName>
        <fullName evidence="2">Proliferating cell nuclear antigen PCNA N-terminal domain-containing protein</fullName>
    </recommendedName>
</protein>
<dbReference type="GO" id="GO:0006275">
    <property type="term" value="P:regulation of DNA replication"/>
    <property type="evidence" value="ECO:0007669"/>
    <property type="project" value="InterPro"/>
</dbReference>
<sequence length="273" mass="30655">MINPMIIASFIIPEIMFGFKVRQGWVLKRVLAAVANMGPTALMEVLPTGLIFRVTNPAHDMSTILRLNTTAFQQFSCEGAHVLSLNLVRFSSIINSATDDENIAICGFDESSPNVVSFVFVNQNSEDSRNVGIEVEQVELEHWSAGDEAIHEFKVCIKSEDFAHIMEYSKLNKEAIHIIMMATMVTLNSGYEILNLRKEYEECIIENVPIGTRHHLELYINRLDSFLLASLLTSAVWIHDSHSRSHAGPFLEFPLTSGFGKLLIFLPQPFVIS</sequence>
<dbReference type="EMBL" id="JAKOGI010000163">
    <property type="protein sequence ID" value="KAJ8441534.1"/>
    <property type="molecule type" value="Genomic_DNA"/>
</dbReference>
<dbReference type="GO" id="GO:0006272">
    <property type="term" value="P:leading strand elongation"/>
    <property type="evidence" value="ECO:0007669"/>
    <property type="project" value="TreeGrafter"/>
</dbReference>
<reference evidence="3" key="1">
    <citation type="submission" date="2022-04" db="EMBL/GenBank/DDBJ databases">
        <title>Carnegiea gigantea Genome sequencing and assembly v2.</title>
        <authorList>
            <person name="Copetti D."/>
            <person name="Sanderson M.J."/>
            <person name="Burquez A."/>
            <person name="Wojciechowski M.F."/>
        </authorList>
    </citation>
    <scope>NUCLEOTIDE SEQUENCE</scope>
    <source>
        <strain evidence="3">SGP5-SGP5p</strain>
        <tissue evidence="3">Aerial part</tissue>
    </source>
</reference>
<gene>
    <name evidence="3" type="ORF">Cgig2_026335</name>
</gene>
<dbReference type="GO" id="GO:0003677">
    <property type="term" value="F:DNA binding"/>
    <property type="evidence" value="ECO:0007669"/>
    <property type="project" value="UniProtKB-KW"/>
</dbReference>
<dbReference type="Proteomes" id="UP001153076">
    <property type="component" value="Unassembled WGS sequence"/>
</dbReference>
<proteinExistence type="predicted"/>
<organism evidence="3 4">
    <name type="scientific">Carnegiea gigantea</name>
    <dbReference type="NCBI Taxonomy" id="171969"/>
    <lineage>
        <taxon>Eukaryota</taxon>
        <taxon>Viridiplantae</taxon>
        <taxon>Streptophyta</taxon>
        <taxon>Embryophyta</taxon>
        <taxon>Tracheophyta</taxon>
        <taxon>Spermatophyta</taxon>
        <taxon>Magnoliopsida</taxon>
        <taxon>eudicotyledons</taxon>
        <taxon>Gunneridae</taxon>
        <taxon>Pentapetalae</taxon>
        <taxon>Caryophyllales</taxon>
        <taxon>Cactineae</taxon>
        <taxon>Cactaceae</taxon>
        <taxon>Cactoideae</taxon>
        <taxon>Echinocereeae</taxon>
        <taxon>Carnegiea</taxon>
    </lineage>
</organism>
<dbReference type="Gene3D" id="3.70.10.10">
    <property type="match status" value="1"/>
</dbReference>
<evidence type="ECO:0000313" key="3">
    <source>
        <dbReference type="EMBL" id="KAJ8441534.1"/>
    </source>
</evidence>
<name>A0A9Q1KEP3_9CARY</name>
<dbReference type="SUPFAM" id="SSF55979">
    <property type="entry name" value="DNA clamp"/>
    <property type="match status" value="1"/>
</dbReference>
<comment type="caution">
    <text evidence="3">The sequence shown here is derived from an EMBL/GenBank/DDBJ whole genome shotgun (WGS) entry which is preliminary data.</text>
</comment>
<evidence type="ECO:0000313" key="4">
    <source>
        <dbReference type="Proteomes" id="UP001153076"/>
    </source>
</evidence>
<evidence type="ECO:0000259" key="2">
    <source>
        <dbReference type="Pfam" id="PF00705"/>
    </source>
</evidence>
<dbReference type="GO" id="GO:0030337">
    <property type="term" value="F:DNA polymerase processivity factor activity"/>
    <property type="evidence" value="ECO:0007669"/>
    <property type="project" value="InterPro"/>
</dbReference>
<dbReference type="PANTHER" id="PTHR11352:SF0">
    <property type="entry name" value="PROLIFERATING CELL NUCLEAR ANTIGEN"/>
    <property type="match status" value="1"/>
</dbReference>